<sequence length="42" mass="4608">MKKAIAMIFLSLTLFVSAHYLPGDQVNSPSNTVVQRVVDPGY</sequence>
<feature type="chain" id="PRO_5039333449" description="Phosphatase" evidence="1">
    <location>
        <begin position="19"/>
        <end position="42"/>
    </location>
</feature>
<protein>
    <recommendedName>
        <fullName evidence="4">Phosphatase</fullName>
    </recommendedName>
</protein>
<reference evidence="2 3" key="1">
    <citation type="submission" date="2019-06" db="EMBL/GenBank/DDBJ databases">
        <title>Whole genome shotgun sequence of Brevibacillus parabrevis NBRC 12334.</title>
        <authorList>
            <person name="Hosoyama A."/>
            <person name="Uohara A."/>
            <person name="Ohji S."/>
            <person name="Ichikawa N."/>
        </authorList>
    </citation>
    <scope>NUCLEOTIDE SEQUENCE [LARGE SCALE GENOMIC DNA]</scope>
    <source>
        <strain evidence="2 3">NBRC 12334</strain>
    </source>
</reference>
<dbReference type="RefSeq" id="WP_255679242.1">
    <property type="nucleotide sequence ID" value="NZ_BJMH01000004.1"/>
</dbReference>
<gene>
    <name evidence="2" type="ORF">BPA01_10760</name>
</gene>
<dbReference type="Proteomes" id="UP000316882">
    <property type="component" value="Unassembled WGS sequence"/>
</dbReference>
<comment type="caution">
    <text evidence="2">The sequence shown here is derived from an EMBL/GenBank/DDBJ whole genome shotgun (WGS) entry which is preliminary data.</text>
</comment>
<evidence type="ECO:0000256" key="1">
    <source>
        <dbReference type="SAM" id="SignalP"/>
    </source>
</evidence>
<evidence type="ECO:0008006" key="4">
    <source>
        <dbReference type="Google" id="ProtNLM"/>
    </source>
</evidence>
<name>A0A4Y3PHS8_BREPA</name>
<keyword evidence="1" id="KW-0732">Signal</keyword>
<organism evidence="2 3">
    <name type="scientific">Brevibacillus parabrevis</name>
    <dbReference type="NCBI Taxonomy" id="54914"/>
    <lineage>
        <taxon>Bacteria</taxon>
        <taxon>Bacillati</taxon>
        <taxon>Bacillota</taxon>
        <taxon>Bacilli</taxon>
        <taxon>Bacillales</taxon>
        <taxon>Paenibacillaceae</taxon>
        <taxon>Brevibacillus</taxon>
    </lineage>
</organism>
<evidence type="ECO:0000313" key="2">
    <source>
        <dbReference type="EMBL" id="GEB31496.1"/>
    </source>
</evidence>
<feature type="signal peptide" evidence="1">
    <location>
        <begin position="1"/>
        <end position="18"/>
    </location>
</feature>
<accession>A0A4Y3PHS8</accession>
<dbReference type="EMBL" id="BJMH01000004">
    <property type="protein sequence ID" value="GEB31496.1"/>
    <property type="molecule type" value="Genomic_DNA"/>
</dbReference>
<dbReference type="AlphaFoldDB" id="A0A4Y3PHS8"/>
<evidence type="ECO:0000313" key="3">
    <source>
        <dbReference type="Proteomes" id="UP000316882"/>
    </source>
</evidence>
<proteinExistence type="predicted"/>
<keyword evidence="3" id="KW-1185">Reference proteome</keyword>